<evidence type="ECO:0000313" key="3">
    <source>
        <dbReference type="Proteomes" id="UP000178851"/>
    </source>
</evidence>
<name>A0A1F7YC67_9BACT</name>
<reference evidence="2 3" key="1">
    <citation type="journal article" date="2016" name="Nat. Commun.">
        <title>Thousands of microbial genomes shed light on interconnected biogeochemical processes in an aquifer system.</title>
        <authorList>
            <person name="Anantharaman K."/>
            <person name="Brown C.T."/>
            <person name="Hug L.A."/>
            <person name="Sharon I."/>
            <person name="Castelle C.J."/>
            <person name="Probst A.J."/>
            <person name="Thomas B.C."/>
            <person name="Singh A."/>
            <person name="Wilkins M.J."/>
            <person name="Karaoz U."/>
            <person name="Brodie E.L."/>
            <person name="Williams K.H."/>
            <person name="Hubbard S.S."/>
            <person name="Banfield J.F."/>
        </authorList>
    </citation>
    <scope>NUCLEOTIDE SEQUENCE [LARGE SCALE GENOMIC DNA]</scope>
</reference>
<dbReference type="GO" id="GO:0008757">
    <property type="term" value="F:S-adenosylmethionine-dependent methyltransferase activity"/>
    <property type="evidence" value="ECO:0007669"/>
    <property type="project" value="InterPro"/>
</dbReference>
<feature type="domain" description="Methyltransferase type 11" evidence="1">
    <location>
        <begin position="36"/>
        <end position="126"/>
    </location>
</feature>
<dbReference type="CDD" id="cd02440">
    <property type="entry name" value="AdoMet_MTases"/>
    <property type="match status" value="1"/>
</dbReference>
<dbReference type="AlphaFoldDB" id="A0A1F7YC67"/>
<protein>
    <recommendedName>
        <fullName evidence="1">Methyltransferase type 11 domain-containing protein</fullName>
    </recommendedName>
</protein>
<dbReference type="PANTHER" id="PTHR43861:SF6">
    <property type="entry name" value="METHYLTRANSFERASE TYPE 11"/>
    <property type="match status" value="1"/>
</dbReference>
<accession>A0A1F7YC67</accession>
<proteinExistence type="predicted"/>
<evidence type="ECO:0000259" key="1">
    <source>
        <dbReference type="Pfam" id="PF08241"/>
    </source>
</evidence>
<dbReference type="PANTHER" id="PTHR43861">
    <property type="entry name" value="TRANS-ACONITATE 2-METHYLTRANSFERASE-RELATED"/>
    <property type="match status" value="1"/>
</dbReference>
<dbReference type="Proteomes" id="UP000178851">
    <property type="component" value="Unassembled WGS sequence"/>
</dbReference>
<dbReference type="InterPro" id="IPR029063">
    <property type="entry name" value="SAM-dependent_MTases_sf"/>
</dbReference>
<sequence length="244" mass="27831">MNKKRYYEIAGMASKDETHPAQQEIVKYTKFARRVLDLGCGEGTRLLQLKTSAEKYGVDLSSFAVKIAKKKNSQIKFLKADIKNLPFTDNYFDLIYSMFVIEHLIDPQKVLDEAIRILAKGGILIIGAPNYGSPNRHSPISKENKFLKLLKGIFPKVEVNKLNWTKVGPYKGKYFIDSDTVVEPYLFSLTSYLKFKGMKIVKSSSLWSIDDFSPKQLVFKILGQLGIKPFIWWGPQILVIAEKI</sequence>
<dbReference type="InterPro" id="IPR013216">
    <property type="entry name" value="Methyltransf_11"/>
</dbReference>
<dbReference type="Pfam" id="PF08241">
    <property type="entry name" value="Methyltransf_11"/>
    <property type="match status" value="1"/>
</dbReference>
<gene>
    <name evidence="2" type="ORF">A2627_02850</name>
</gene>
<dbReference type="Gene3D" id="3.40.50.150">
    <property type="entry name" value="Vaccinia Virus protein VP39"/>
    <property type="match status" value="1"/>
</dbReference>
<dbReference type="EMBL" id="MGGI01000025">
    <property type="protein sequence ID" value="OGM24883.1"/>
    <property type="molecule type" value="Genomic_DNA"/>
</dbReference>
<evidence type="ECO:0000313" key="2">
    <source>
        <dbReference type="EMBL" id="OGM24883.1"/>
    </source>
</evidence>
<comment type="caution">
    <text evidence="2">The sequence shown here is derived from an EMBL/GenBank/DDBJ whole genome shotgun (WGS) entry which is preliminary data.</text>
</comment>
<organism evidence="2 3">
    <name type="scientific">Candidatus Woesebacteria bacterium RIFCSPHIGHO2_01_FULL_39_28</name>
    <dbReference type="NCBI Taxonomy" id="1802496"/>
    <lineage>
        <taxon>Bacteria</taxon>
        <taxon>Candidatus Woeseibacteriota</taxon>
    </lineage>
</organism>
<dbReference type="SUPFAM" id="SSF53335">
    <property type="entry name" value="S-adenosyl-L-methionine-dependent methyltransferases"/>
    <property type="match status" value="1"/>
</dbReference>